<reference evidence="2" key="2">
    <citation type="submission" date="2020-09" db="EMBL/GenBank/DDBJ databases">
        <authorList>
            <person name="Sun Q."/>
            <person name="Zhou Y."/>
        </authorList>
    </citation>
    <scope>NUCLEOTIDE SEQUENCE</scope>
    <source>
        <strain evidence="2">CGMCC 1.12987</strain>
    </source>
</reference>
<feature type="domain" description="SGNH hydrolase-type esterase" evidence="1">
    <location>
        <begin position="47"/>
        <end position="220"/>
    </location>
</feature>
<dbReference type="InterPro" id="IPR036514">
    <property type="entry name" value="SGNH_hydro_sf"/>
</dbReference>
<proteinExistence type="predicted"/>
<dbReference type="Pfam" id="PF13472">
    <property type="entry name" value="Lipase_GDSL_2"/>
    <property type="match status" value="1"/>
</dbReference>
<dbReference type="Gene3D" id="3.40.50.1110">
    <property type="entry name" value="SGNH hydrolase"/>
    <property type="match status" value="1"/>
</dbReference>
<dbReference type="AlphaFoldDB" id="A0A917FQN5"/>
<keyword evidence="3" id="KW-1185">Reference proteome</keyword>
<dbReference type="Proteomes" id="UP000644756">
    <property type="component" value="Unassembled WGS sequence"/>
</dbReference>
<dbReference type="EMBL" id="BMGR01000004">
    <property type="protein sequence ID" value="GGG00092.1"/>
    <property type="molecule type" value="Genomic_DNA"/>
</dbReference>
<name>A0A917FQN5_9BACL</name>
<dbReference type="InterPro" id="IPR013830">
    <property type="entry name" value="SGNH_hydro"/>
</dbReference>
<protein>
    <recommendedName>
        <fullName evidence="1">SGNH hydrolase-type esterase domain-containing protein</fullName>
    </recommendedName>
</protein>
<dbReference type="PANTHER" id="PTHR30383:SF5">
    <property type="entry name" value="SGNH HYDROLASE-TYPE ESTERASE DOMAIN-CONTAINING PROTEIN"/>
    <property type="match status" value="1"/>
</dbReference>
<reference evidence="2" key="1">
    <citation type="journal article" date="2014" name="Int. J. Syst. Evol. Microbiol.">
        <title>Complete genome sequence of Corynebacterium casei LMG S-19264T (=DSM 44701T), isolated from a smear-ripened cheese.</title>
        <authorList>
            <consortium name="US DOE Joint Genome Institute (JGI-PGF)"/>
            <person name="Walter F."/>
            <person name="Albersmeier A."/>
            <person name="Kalinowski J."/>
            <person name="Ruckert C."/>
        </authorList>
    </citation>
    <scope>NUCLEOTIDE SEQUENCE</scope>
    <source>
        <strain evidence="2">CGMCC 1.12987</strain>
    </source>
</reference>
<evidence type="ECO:0000313" key="3">
    <source>
        <dbReference type="Proteomes" id="UP000644756"/>
    </source>
</evidence>
<accession>A0A917FQN5</accession>
<evidence type="ECO:0000313" key="2">
    <source>
        <dbReference type="EMBL" id="GGG00092.1"/>
    </source>
</evidence>
<dbReference type="InterPro" id="IPR051532">
    <property type="entry name" value="Ester_Hydrolysis_Enzymes"/>
</dbReference>
<evidence type="ECO:0000259" key="1">
    <source>
        <dbReference type="Pfam" id="PF13472"/>
    </source>
</evidence>
<sequence length="236" mass="27043">MVSKAERPEMIRPGMFGGIVSADTRRNVFDYHNEVLIRHEVPIDFVFIGDSITDMWDIETYFDGNNRRLVNRGIGGDMTPFVRRRFAADVVQLKPKYAVIKIGINNTWALDEWQPQNRKKPQQIHDEIVGDIQAMVQQAKEAGINPIVCSLLPTRIDTNKQTPERNELVIEINQSLKQFAKEEEIVYVDYHSAMTDEDRKTLRPGLANDGLHPHVLGYDIMAETLKSELNKQGIEI</sequence>
<organism evidence="2 3">
    <name type="scientific">Paenibacillus abyssi</name>
    <dbReference type="NCBI Taxonomy" id="1340531"/>
    <lineage>
        <taxon>Bacteria</taxon>
        <taxon>Bacillati</taxon>
        <taxon>Bacillota</taxon>
        <taxon>Bacilli</taxon>
        <taxon>Bacillales</taxon>
        <taxon>Paenibacillaceae</taxon>
        <taxon>Paenibacillus</taxon>
    </lineage>
</organism>
<dbReference type="RefSeq" id="WP_188530581.1">
    <property type="nucleotide sequence ID" value="NZ_BMGR01000004.1"/>
</dbReference>
<comment type="caution">
    <text evidence="2">The sequence shown here is derived from an EMBL/GenBank/DDBJ whole genome shotgun (WGS) entry which is preliminary data.</text>
</comment>
<dbReference type="SUPFAM" id="SSF52266">
    <property type="entry name" value="SGNH hydrolase"/>
    <property type="match status" value="1"/>
</dbReference>
<dbReference type="GO" id="GO:0004622">
    <property type="term" value="F:phosphatidylcholine lysophospholipase activity"/>
    <property type="evidence" value="ECO:0007669"/>
    <property type="project" value="TreeGrafter"/>
</dbReference>
<dbReference type="PANTHER" id="PTHR30383">
    <property type="entry name" value="THIOESTERASE 1/PROTEASE 1/LYSOPHOSPHOLIPASE L1"/>
    <property type="match status" value="1"/>
</dbReference>
<gene>
    <name evidence="2" type="ORF">GCM10010916_16650</name>
</gene>